<dbReference type="OrthoDB" id="8300278at2759"/>
<keyword evidence="9" id="KW-1185">Reference proteome</keyword>
<dbReference type="GO" id="GO:0005506">
    <property type="term" value="F:iron ion binding"/>
    <property type="evidence" value="ECO:0007669"/>
    <property type="project" value="InterPro"/>
</dbReference>
<accession>A0A0C2CGG9</accession>
<evidence type="ECO:0000313" key="8">
    <source>
        <dbReference type="EMBL" id="KIH48852.1"/>
    </source>
</evidence>
<name>A0A0C2CGG9_9BILA</name>
<evidence type="ECO:0000256" key="6">
    <source>
        <dbReference type="ARBA" id="ARBA00034078"/>
    </source>
</evidence>
<sequence length="157" mass="17438">TYLKDAIKANSFLGQPLVIHSSLLENEKAAKHDWSKYAHVVEGEVKMGGQEHFYLETQQCVVIPHEDDELEILISAQGTNDAQMETAKCLGIPAHKIVVKVKRIGGGFGGKESTAALISVPAAIAARKLRRPIRITLERFDDMAITGTRHPFRFIYK</sequence>
<dbReference type="FunFam" id="3.30.365.10:FF:000001">
    <property type="entry name" value="Xanthine dehydrogenase oxidase"/>
    <property type="match status" value="1"/>
</dbReference>
<dbReference type="GO" id="GO:0016491">
    <property type="term" value="F:oxidoreductase activity"/>
    <property type="evidence" value="ECO:0007669"/>
    <property type="project" value="InterPro"/>
</dbReference>
<comment type="cofactor">
    <cofactor evidence="1">
        <name>Mo-molybdopterin</name>
        <dbReference type="ChEBI" id="CHEBI:71302"/>
    </cofactor>
</comment>
<dbReference type="Gene3D" id="3.30.365.10">
    <property type="entry name" value="Aldehyde oxidase/xanthine dehydrogenase, molybdopterin binding domain"/>
    <property type="match status" value="2"/>
</dbReference>
<dbReference type="AlphaFoldDB" id="A0A0C2CGG9"/>
<dbReference type="SUPFAM" id="SSF56003">
    <property type="entry name" value="Molybdenum cofactor-binding domain"/>
    <property type="match status" value="1"/>
</dbReference>
<dbReference type="Pfam" id="PF02738">
    <property type="entry name" value="MoCoBD_1"/>
    <property type="match status" value="1"/>
</dbReference>
<evidence type="ECO:0000259" key="7">
    <source>
        <dbReference type="Pfam" id="PF02738"/>
    </source>
</evidence>
<evidence type="ECO:0000256" key="5">
    <source>
        <dbReference type="ARBA" id="ARBA00023014"/>
    </source>
</evidence>
<gene>
    <name evidence="8" type="ORF">ANCDUO_21075</name>
</gene>
<feature type="domain" description="Aldehyde oxidase/xanthine dehydrogenase first molybdopterin binding" evidence="7">
    <location>
        <begin position="31"/>
        <end position="157"/>
    </location>
</feature>
<evidence type="ECO:0000256" key="4">
    <source>
        <dbReference type="ARBA" id="ARBA00022714"/>
    </source>
</evidence>
<reference evidence="8 9" key="1">
    <citation type="submission" date="2013-12" db="EMBL/GenBank/DDBJ databases">
        <title>Draft genome of the parsitic nematode Ancylostoma duodenale.</title>
        <authorList>
            <person name="Mitreva M."/>
        </authorList>
    </citation>
    <scope>NUCLEOTIDE SEQUENCE [LARGE SCALE GENOMIC DNA]</scope>
    <source>
        <strain evidence="8 9">Zhejiang</strain>
    </source>
</reference>
<evidence type="ECO:0000256" key="1">
    <source>
        <dbReference type="ARBA" id="ARBA00001924"/>
    </source>
</evidence>
<dbReference type="InterPro" id="IPR016208">
    <property type="entry name" value="Ald_Oxase/xanthine_DH-like"/>
</dbReference>
<dbReference type="PANTHER" id="PTHR11908">
    <property type="entry name" value="XANTHINE DEHYDROGENASE"/>
    <property type="match status" value="1"/>
</dbReference>
<keyword evidence="4" id="KW-0001">2Fe-2S</keyword>
<dbReference type="InterPro" id="IPR037165">
    <property type="entry name" value="AldOxase/xan_DH_Mopterin-bd_sf"/>
</dbReference>
<feature type="non-terminal residue" evidence="8">
    <location>
        <position position="157"/>
    </location>
</feature>
<dbReference type="GO" id="GO:0051537">
    <property type="term" value="F:2 iron, 2 sulfur cluster binding"/>
    <property type="evidence" value="ECO:0007669"/>
    <property type="project" value="UniProtKB-KW"/>
</dbReference>
<evidence type="ECO:0000256" key="2">
    <source>
        <dbReference type="ARBA" id="ARBA00006849"/>
    </source>
</evidence>
<dbReference type="PANTHER" id="PTHR11908:SF132">
    <property type="entry name" value="ALDEHYDE OXIDASE 1-RELATED"/>
    <property type="match status" value="1"/>
</dbReference>
<comment type="cofactor">
    <cofactor evidence="6">
        <name>[2Fe-2S] cluster</name>
        <dbReference type="ChEBI" id="CHEBI:190135"/>
    </cofactor>
</comment>
<dbReference type="Proteomes" id="UP000054047">
    <property type="component" value="Unassembled WGS sequence"/>
</dbReference>
<keyword evidence="3" id="KW-0500">Molybdenum</keyword>
<evidence type="ECO:0000256" key="3">
    <source>
        <dbReference type="ARBA" id="ARBA00022505"/>
    </source>
</evidence>
<dbReference type="InterPro" id="IPR008274">
    <property type="entry name" value="AldOxase/xan_DH_MoCoBD1"/>
</dbReference>
<comment type="similarity">
    <text evidence="2">Belongs to the xanthine dehydrogenase family.</text>
</comment>
<keyword evidence="5" id="KW-0411">Iron-sulfur</keyword>
<proteinExistence type="inferred from homology"/>
<dbReference type="EMBL" id="KN756527">
    <property type="protein sequence ID" value="KIH48852.1"/>
    <property type="molecule type" value="Genomic_DNA"/>
</dbReference>
<keyword evidence="4" id="KW-0408">Iron</keyword>
<protein>
    <recommendedName>
        <fullName evidence="7">Aldehyde oxidase/xanthine dehydrogenase first molybdopterin binding domain-containing protein</fullName>
    </recommendedName>
</protein>
<evidence type="ECO:0000313" key="9">
    <source>
        <dbReference type="Proteomes" id="UP000054047"/>
    </source>
</evidence>
<organism evidence="8 9">
    <name type="scientific">Ancylostoma duodenale</name>
    <dbReference type="NCBI Taxonomy" id="51022"/>
    <lineage>
        <taxon>Eukaryota</taxon>
        <taxon>Metazoa</taxon>
        <taxon>Ecdysozoa</taxon>
        <taxon>Nematoda</taxon>
        <taxon>Chromadorea</taxon>
        <taxon>Rhabditida</taxon>
        <taxon>Rhabditina</taxon>
        <taxon>Rhabditomorpha</taxon>
        <taxon>Strongyloidea</taxon>
        <taxon>Ancylostomatidae</taxon>
        <taxon>Ancylostomatinae</taxon>
        <taxon>Ancylostoma</taxon>
    </lineage>
</organism>
<keyword evidence="4" id="KW-0479">Metal-binding</keyword>
<feature type="non-terminal residue" evidence="8">
    <location>
        <position position="1"/>
    </location>
</feature>